<evidence type="ECO:0000256" key="8">
    <source>
        <dbReference type="ARBA" id="ARBA00022833"/>
    </source>
</evidence>
<sequence>MSKEVAGEEEGVTLSECIADGRVPVPDKMSFPKWQAWRRKEGRRPVKRKDGRGMRTDEEVALWKAIMMEYYGEEDSEEDDDEEDEESSELEPVRGPVVVGPERAAASKAAPLMLARTGAGGSSPRPSSAGTGAADVDELLKQLQQLFRPDQEDMGALLARVTRLVMALKTLGHEVKTEDLDRVTLKAEVIQEAYDRVGTWDVRALVRTLRNQFAFVALDSNLSDEDKTLKAEVLGQVILGLGGKESSKSDKLFSTPSVEGPVLDSPTREAVSLTEVGRAGLAKHTTGGGDSPLRAKVAALEMELEALKRGSEGSVAGGDLAAALEAQTKMLQETLTARGGVTSVTSVKTDVNSPTLTDDRSEARDVAQFYEEFEDCCSLANNCKGMSYREQLIALRARCRGSRLKTYTNIYRAAWRSGEILTNPETVYTRIKEKHLIFAESKEEKEVRVDNEHVLLSKGRLSAHQFEPLFEASISELESVGLGKTQRELYLSYLRKMPPYLQKEIRSDKRLWKGEATLRGPATWEEAHRVVLEIEQREATHKATANSVLVAGADMSGMGSGQPLGGKQLLQEEKKPKPKPKAKPKAVPDASVLTTNARSTKLCFHFRDHGNCPKGDACPWSHDKELRRKALAARKEASGGKGAEQTYATKGGKGGSEGKGSEKGSGGGKGGPKGGKGKSNKAPGTVCPFFQKNGACRKGADCDMVHSLPASSSQQGGPPENWRAPSGAAMSNPFAAFSVEIGSATVKSAANDRVLSLAKPAGDRPRFSSLDDIPKDWFHLVENEAGGYQYKSVVKVLDRKVEVMLDGCAGSNHITEELVTGMLNRAADLGISPEDRRFPVLRFEKWTYPEFVHGIAAGSPVPLKGAVVLRVTLLEGEDPESARDGPEVFVRCKVASRGTSDWHGLILGGRALDHPSRMGLGFRPGPNGHVLDTLGITMPRCEDLSRMRRDRACAFSSVISSLDDSSCCEPGDSRRQLLVYDGEDTISVEAGEGAMLPVKRTSRPCLDGSLCEGVFPVEGGLEAVPGIWPSGILSGMVLVASPDSDVLVQPGDPVAEVRAGLVETSICECGLMDTSFVVPMGGDHCEACGTARLTSFDPCVECGSKERKAVRDLQGCRSCQRSFGGCGRKAGYGLMAALVAVSVMNHGFGAGGALAEGASKLEDPEVHTFLETIPGSGWWDWKGGMCYVTEVAERAFEPPAASPAFRFLSLVFRSGNAGWSVAAFFTRHGPEWAGWLPGSATSGLKMSRGLRQSDGVDTVMNPCLHIVESVDLEKMGEETPTDYYYEQLRKDLGERYPKADPFLLDHLVSLEGFLDKSIIFGFSFGVSKAEICVEHGKLLGHLIGRHGMLPDPERCQAVVDFPPLKEKVHIQQFLGCGNWLRGYLPSEFGHVAKLLGAYQKPGVEFPEGGIGSGDSEACKAFKAIKKMICDHIALATFDEASAADGSCPLEQIADASGIAVGGTVLQMSRDMIRMKILLTHSRSLTPAQQRWPPLIQEAYAQLEVKRATRKVFGTIRTLCWTDHANLTRAQSSDIGVDSKLVRWVSEILSDGSGIRSLSGRSARLGDGFSRNPKDRDALLEARTKDLSALSGQLRGFDLDEYLGEGVENDEVVAWAVGNDAVPEQKRESLRPTDQIGVAAAGQARILLVMDYSRDTNRTMVDTRATLERAMPGISLELRASFGPFEDDEGIASQFDGAVGRLTGAKRIKRIRVDLLTSCAKLLRDAAGFLPDFVIGFGQGGVIAALVRWPLVVELTLQARNLQLKEVQKVGSSWSRIKGVWSVNPRVWKSQIGAEDIAQACPELKKKFSVEPLKGFGVSTKHGRPDDTVAMFEALRLAKVDSLDAINLRSFLSEPAREVWEHEGLCVCGRRTYLFSRCPACIEKDAHEALESILDDERVEESLQDEPEPGLEVDVLAMSLSTCGHAGFRSISVKILESWGKAGKEVKHTSQCETKFGELSVLRWKSASDKTNLGKGKASLPYISSWVVDSKGVVLTGHHCCREEVSRPSPLSWGVESINWHNHRVLVTQVCEAVWRTGSINGLPSRFQSLLHLLGIPERVQCWDDGDGKQSLGRRKSLKAHRVLVSFQENEEGHWDEINLARKIRLCEGRRRRTLAFAGRDDRGPRVVLWLRSPCWILTTWPDEFSGKAGTITEEAWGDRESLAREARDASGISEFKVSGSLRGAWHEAQRKDESLASHFRRVSHPYRVAGDGVLAREVQLKTGPHVWVPVVPNGVVADNGVTWRKSCYFAVHGGVLGAHRSAEVTFKLLERSVWWPSMKEDISRWVESCLSVEFKNTLMKELNAILGVQQRFSAALRPCEMGSNERVHQEVQKTLGALVRELGVAENWSDWLIVAEYILDNTPGPHGYAPRDLERSWSLALPLEKDVLHEALQFEPISDWARRQFSQFQEIAHVVAKHWNRASEARARLANRHEAHAEDCILVPADSHAESRAPVVFDEPGDEGPSLGQQASGDARQVEFTLQRRGRDFVLRIGDKIAYKKVHVHKVAHLGRVTQVDAAQAQVSVHRYMPDPTGLRVKWKLEYLDEEGRGGQEGTRPLLEPVTMKEVICKVDLMKDGALAASSARKLDKGGYSLKEAGVRVHLVKTEPVEYLPLVEEVLALLSVESLPSWPSVWQSAEGRIVWSWLEAHPPSRIDFWELFAGQAGLTLAARQRRLSVAPPLDRLYPAFGKAWDLSSPVDQELFWCLYMVLQPAALHAGMPCEHYSVMGQRKPDSNDRSVRELVMRVLAEQEKGGRKGTVESPTGSQLWSEDDWVRSFGQLASPKPPWQYASTDGCQYGMESKGLTDGSFGQPMKKGQIWLSNFCLSEFSLRCGRPDALGQTEHSHRHIKGSVKIEVSGGTKWMGCGILSGVYEPACCHAYMSCLKRALRRSPAHSICQRVPPLEAVSSRNAVYTAVSERQGVVTSDELSAAEREQLDKEVAALSKQMDELWKTRADQKDWGTVKADLSVYQYSGQKVTEDPRRTVVP</sequence>
<organism evidence="13 14">
    <name type="scientific">Durusdinium trenchii</name>
    <dbReference type="NCBI Taxonomy" id="1381693"/>
    <lineage>
        <taxon>Eukaryota</taxon>
        <taxon>Sar</taxon>
        <taxon>Alveolata</taxon>
        <taxon>Dinophyceae</taxon>
        <taxon>Suessiales</taxon>
        <taxon>Symbiodiniaceae</taxon>
        <taxon>Durusdinium</taxon>
    </lineage>
</organism>
<feature type="domain" description="C3H1-type" evidence="12">
    <location>
        <begin position="597"/>
        <end position="625"/>
    </location>
</feature>
<feature type="compositionally biased region" description="Gly residues" evidence="11">
    <location>
        <begin position="651"/>
        <end position="674"/>
    </location>
</feature>
<evidence type="ECO:0000313" key="14">
    <source>
        <dbReference type="Proteomes" id="UP001642464"/>
    </source>
</evidence>
<feature type="region of interest" description="Disordered" evidence="11">
    <location>
        <begin position="631"/>
        <end position="682"/>
    </location>
</feature>
<comment type="caution">
    <text evidence="13">The sequence shown here is derived from an EMBL/GenBank/DDBJ whole genome shotgun (WGS) entry which is preliminary data.</text>
</comment>
<protein>
    <submittedName>
        <fullName evidence="13">Retrovirus-related Pol polyprotein from transposon opus</fullName>
    </submittedName>
</protein>
<evidence type="ECO:0000313" key="13">
    <source>
        <dbReference type="EMBL" id="CAK8989931.1"/>
    </source>
</evidence>
<feature type="zinc finger region" description="C3H1-type" evidence="10">
    <location>
        <begin position="597"/>
        <end position="625"/>
    </location>
</feature>
<keyword evidence="8 10" id="KW-0862">Zinc</keyword>
<dbReference type="SUPFAM" id="SSF56672">
    <property type="entry name" value="DNA/RNA polymerases"/>
    <property type="match status" value="1"/>
</dbReference>
<feature type="domain" description="C3H1-type" evidence="12">
    <location>
        <begin position="681"/>
        <end position="709"/>
    </location>
</feature>
<keyword evidence="5" id="KW-0255">Endonuclease</keyword>
<evidence type="ECO:0000256" key="4">
    <source>
        <dbReference type="ARBA" id="ARBA00022723"/>
    </source>
</evidence>
<feature type="zinc finger region" description="C3H1-type" evidence="10">
    <location>
        <begin position="681"/>
        <end position="709"/>
    </location>
</feature>
<dbReference type="SMART" id="SM00356">
    <property type="entry name" value="ZnF_C3H1"/>
    <property type="match status" value="2"/>
</dbReference>
<evidence type="ECO:0000256" key="5">
    <source>
        <dbReference type="ARBA" id="ARBA00022759"/>
    </source>
</evidence>
<dbReference type="PANTHER" id="PTHR37984">
    <property type="entry name" value="PROTEIN CBG26694"/>
    <property type="match status" value="1"/>
</dbReference>
<dbReference type="SUPFAM" id="SSF90229">
    <property type="entry name" value="CCCH zinc finger"/>
    <property type="match status" value="1"/>
</dbReference>
<evidence type="ECO:0000256" key="11">
    <source>
        <dbReference type="SAM" id="MobiDB-lite"/>
    </source>
</evidence>
<keyword evidence="6 10" id="KW-0863">Zinc-finger</keyword>
<dbReference type="Gene3D" id="1.10.340.70">
    <property type="match status" value="1"/>
</dbReference>
<dbReference type="Gene3D" id="4.10.1000.10">
    <property type="entry name" value="Zinc finger, CCCH-type"/>
    <property type="match status" value="1"/>
</dbReference>
<keyword evidence="14" id="KW-1185">Reference proteome</keyword>
<dbReference type="InterPro" id="IPR043502">
    <property type="entry name" value="DNA/RNA_pol_sf"/>
</dbReference>
<gene>
    <name evidence="13" type="ORF">SCF082_LOCUS2035</name>
</gene>
<keyword evidence="3" id="KW-0540">Nuclease</keyword>
<evidence type="ECO:0000256" key="6">
    <source>
        <dbReference type="ARBA" id="ARBA00022771"/>
    </source>
</evidence>
<evidence type="ECO:0000256" key="1">
    <source>
        <dbReference type="ARBA" id="ARBA00022679"/>
    </source>
</evidence>
<feature type="region of interest" description="Disordered" evidence="11">
    <location>
        <begin position="71"/>
        <end position="97"/>
    </location>
</feature>
<evidence type="ECO:0000256" key="9">
    <source>
        <dbReference type="ARBA" id="ARBA00022918"/>
    </source>
</evidence>
<dbReference type="Pfam" id="PF17917">
    <property type="entry name" value="RT_RNaseH"/>
    <property type="match status" value="1"/>
</dbReference>
<keyword evidence="1" id="KW-0808">Transferase</keyword>
<dbReference type="Pfam" id="PF17921">
    <property type="entry name" value="Integrase_H2C2"/>
    <property type="match status" value="1"/>
</dbReference>
<evidence type="ECO:0000256" key="3">
    <source>
        <dbReference type="ARBA" id="ARBA00022722"/>
    </source>
</evidence>
<dbReference type="EMBL" id="CAXAMM010001002">
    <property type="protein sequence ID" value="CAK8989931.1"/>
    <property type="molecule type" value="Genomic_DNA"/>
</dbReference>
<dbReference type="InterPro" id="IPR036397">
    <property type="entry name" value="RNaseH_sf"/>
</dbReference>
<evidence type="ECO:0000259" key="12">
    <source>
        <dbReference type="PROSITE" id="PS50103"/>
    </source>
</evidence>
<dbReference type="Gene3D" id="3.30.420.10">
    <property type="entry name" value="Ribonuclease H-like superfamily/Ribonuclease H"/>
    <property type="match status" value="1"/>
</dbReference>
<dbReference type="InterPro" id="IPR041373">
    <property type="entry name" value="RT_RNaseH"/>
</dbReference>
<dbReference type="PROSITE" id="PS50103">
    <property type="entry name" value="ZF_C3H1"/>
    <property type="match status" value="2"/>
</dbReference>
<dbReference type="InterPro" id="IPR050951">
    <property type="entry name" value="Retrovirus_Pol_polyprotein"/>
</dbReference>
<feature type="region of interest" description="Disordered" evidence="11">
    <location>
        <begin position="573"/>
        <end position="592"/>
    </location>
</feature>
<dbReference type="PANTHER" id="PTHR37984:SF5">
    <property type="entry name" value="PROTEIN NYNRIN-LIKE"/>
    <property type="match status" value="1"/>
</dbReference>
<keyword evidence="2" id="KW-0548">Nucleotidyltransferase</keyword>
<keyword evidence="9" id="KW-0695">RNA-directed DNA polymerase</keyword>
<dbReference type="InterPro" id="IPR000571">
    <property type="entry name" value="Znf_CCCH"/>
</dbReference>
<proteinExistence type="predicted"/>
<dbReference type="Proteomes" id="UP001642464">
    <property type="component" value="Unassembled WGS sequence"/>
</dbReference>
<evidence type="ECO:0000256" key="10">
    <source>
        <dbReference type="PROSITE-ProRule" id="PRU00723"/>
    </source>
</evidence>
<keyword evidence="4 10" id="KW-0479">Metal-binding</keyword>
<name>A0ABP0HK86_9DINO</name>
<keyword evidence="7" id="KW-0378">Hydrolase</keyword>
<evidence type="ECO:0000256" key="7">
    <source>
        <dbReference type="ARBA" id="ARBA00022801"/>
    </source>
</evidence>
<feature type="compositionally biased region" description="Acidic residues" evidence="11">
    <location>
        <begin position="71"/>
        <end position="89"/>
    </location>
</feature>
<evidence type="ECO:0000256" key="2">
    <source>
        <dbReference type="ARBA" id="ARBA00022695"/>
    </source>
</evidence>
<reference evidence="13 14" key="1">
    <citation type="submission" date="2024-02" db="EMBL/GenBank/DDBJ databases">
        <authorList>
            <person name="Chen Y."/>
            <person name="Shah S."/>
            <person name="Dougan E. K."/>
            <person name="Thang M."/>
            <person name="Chan C."/>
        </authorList>
    </citation>
    <scope>NUCLEOTIDE SEQUENCE [LARGE SCALE GENOMIC DNA]</scope>
</reference>
<dbReference type="InterPro" id="IPR036855">
    <property type="entry name" value="Znf_CCCH_sf"/>
</dbReference>
<accession>A0ABP0HK86</accession>
<dbReference type="InterPro" id="IPR041588">
    <property type="entry name" value="Integrase_H2C2"/>
</dbReference>